<proteinExistence type="inferred from homology"/>
<dbReference type="PANTHER" id="PTHR47926:SF469">
    <property type="entry name" value="DYW DOMAIN-CONTAINING PROTEIN"/>
    <property type="match status" value="1"/>
</dbReference>
<evidence type="ECO:0000256" key="1">
    <source>
        <dbReference type="ARBA" id="ARBA00006643"/>
    </source>
</evidence>
<dbReference type="GO" id="GO:0009451">
    <property type="term" value="P:RNA modification"/>
    <property type="evidence" value="ECO:0007669"/>
    <property type="project" value="InterPro"/>
</dbReference>
<dbReference type="SUPFAM" id="SSF52266">
    <property type="entry name" value="SGNH hydrolase"/>
    <property type="match status" value="1"/>
</dbReference>
<dbReference type="PANTHER" id="PTHR47926">
    <property type="entry name" value="PENTATRICOPEPTIDE REPEAT-CONTAINING PROTEIN"/>
    <property type="match status" value="1"/>
</dbReference>
<dbReference type="InterPro" id="IPR011990">
    <property type="entry name" value="TPR-like_helical_dom_sf"/>
</dbReference>
<dbReference type="InterPro" id="IPR035669">
    <property type="entry name" value="SGNH_plant_lipase-like"/>
</dbReference>
<evidence type="ECO:0000256" key="3">
    <source>
        <dbReference type="ARBA" id="ARBA00022737"/>
    </source>
</evidence>
<dbReference type="GO" id="GO:0016788">
    <property type="term" value="F:hydrolase activity, acting on ester bonds"/>
    <property type="evidence" value="ECO:0007669"/>
    <property type="project" value="InterPro"/>
</dbReference>
<evidence type="ECO:0000256" key="4">
    <source>
        <dbReference type="PROSITE-ProRule" id="PRU00708"/>
    </source>
</evidence>
<feature type="repeat" description="PPR" evidence="4">
    <location>
        <begin position="173"/>
        <end position="207"/>
    </location>
</feature>
<dbReference type="InterPro" id="IPR032867">
    <property type="entry name" value="DYW_dom"/>
</dbReference>
<keyword evidence="7" id="KW-1185">Reference proteome</keyword>
<dbReference type="InterPro" id="IPR046960">
    <property type="entry name" value="PPR_At4g14850-like_plant"/>
</dbReference>
<evidence type="ECO:0000313" key="7">
    <source>
        <dbReference type="Proteomes" id="UP000325081"/>
    </source>
</evidence>
<feature type="domain" description="DYW" evidence="5">
    <location>
        <begin position="494"/>
        <end position="572"/>
    </location>
</feature>
<protein>
    <submittedName>
        <fullName evidence="6">Pentatricopeptide repeat (PPR) superfamily protein</fullName>
    </submittedName>
</protein>
<dbReference type="AlphaFoldDB" id="A0A5A7R6R7"/>
<sequence length="907" mass="101236">MNATHQEQTLISLIKSCSHKSHLLQLHSLLIRTSLLHSPAVFRPFLSRIALPPFLALSYAGRIFRDFPAPGVYLYNTIIRAHSLSPDSAHDGLRLYRDLLGSNIPPNSLSAAVAVKCCAQIESLRGGAQIHARICKDGFSSDGRLMTTLMDLYSCLHEGSSAYKVFEEMPHRDTVAWNVLISCCTRNGRTLDSLTLFERMISNSSCPPDDVTCLLVLRACANLNLLNWGKKVHSYILENGLSCAKNLSNSLISMYSRCGAIDKAYEVFQEIPDRDVVTWSALISGLASNGYGPEAIRAFHQMCAEGISPDEQTFTGLLSACSHSGLVDSGRAFFESMGRDYGVQPSIHHYGCMVDLFGRAGLLDEAYELVNSMEIIKPDPTMWRTLLGACRIHRHAALGERVVERLVELKAQEAGDYILLLNIYSSSGESEKVMEIRKMMKEKSIRTKPASSSVELKGEVHEFFADNVSHPKKKGIYGMLDEINQQLRIAGYVAEMEPGREVLYHSEKLAIAFVILETPPGTTVRVAKDLRICTDCHNFCKILSAVYDRKVVVRDRNRFHHFREGRCSCNDYCIFSTMVRLKMVTIIPFYAIFFSFFASGYNCKVVQFIFGDSLSDVGNNIYLSKSLAQANLPWYGIDFGNGLPNGRFSNGRTVADIIGDRMGLPRPLAFLDPSLNEDLILENGVQRFGLYKQIELFQGTQGLIRAKIGENEADKFFNGARYVVALGSNDFINNYLMPVYKDSWAYSDDGFVDYLMDTLEGQLKLLHSLGARELMVFGLGPMGCIPLQRVLSTSGECQVRTNNLALSFNNASSRLVTRLSSTLPNATFRFGDAYDVVNELIANPNQHDRSKYVFWDEYHPSDSANQLIADELIKKFGFGPVNQTGTSSPAPAMAPSDFWKLKTFRNR</sequence>
<evidence type="ECO:0000313" key="6">
    <source>
        <dbReference type="EMBL" id="GER53116.1"/>
    </source>
</evidence>
<dbReference type="InterPro" id="IPR001087">
    <property type="entry name" value="GDSL"/>
</dbReference>
<dbReference type="EMBL" id="BKCP01010514">
    <property type="protein sequence ID" value="GER53116.1"/>
    <property type="molecule type" value="Genomic_DNA"/>
</dbReference>
<dbReference type="InterPro" id="IPR046848">
    <property type="entry name" value="E_motif"/>
</dbReference>
<feature type="repeat" description="PPR" evidence="4">
    <location>
        <begin position="346"/>
        <end position="380"/>
    </location>
</feature>
<feature type="repeat" description="PPR" evidence="4">
    <location>
        <begin position="275"/>
        <end position="309"/>
    </location>
</feature>
<dbReference type="Gene3D" id="3.40.50.1110">
    <property type="entry name" value="SGNH hydrolase"/>
    <property type="match status" value="1"/>
</dbReference>
<dbReference type="GO" id="GO:0008270">
    <property type="term" value="F:zinc ion binding"/>
    <property type="evidence" value="ECO:0007669"/>
    <property type="project" value="InterPro"/>
</dbReference>
<dbReference type="InterPro" id="IPR002885">
    <property type="entry name" value="PPR_rpt"/>
</dbReference>
<gene>
    <name evidence="6" type="ORF">STAS_30605</name>
</gene>
<accession>A0A5A7R6R7</accession>
<dbReference type="NCBIfam" id="TIGR00756">
    <property type="entry name" value="PPR"/>
    <property type="match status" value="3"/>
</dbReference>
<dbReference type="OrthoDB" id="185373at2759"/>
<dbReference type="InterPro" id="IPR036514">
    <property type="entry name" value="SGNH_hydro_sf"/>
</dbReference>
<keyword evidence="3" id="KW-0677">Repeat</keyword>
<dbReference type="Pfam" id="PF14432">
    <property type="entry name" value="DYW_deaminase"/>
    <property type="match status" value="1"/>
</dbReference>
<evidence type="ECO:0000259" key="5">
    <source>
        <dbReference type="Pfam" id="PF14432"/>
    </source>
</evidence>
<dbReference type="Gene3D" id="1.25.40.10">
    <property type="entry name" value="Tetratricopeptide repeat domain"/>
    <property type="match status" value="2"/>
</dbReference>
<dbReference type="Pfam" id="PF20431">
    <property type="entry name" value="E_motif"/>
    <property type="match status" value="1"/>
</dbReference>
<evidence type="ECO:0000256" key="2">
    <source>
        <dbReference type="ARBA" id="ARBA00008668"/>
    </source>
</evidence>
<dbReference type="FunFam" id="1.25.40.10:FF:000242">
    <property type="entry name" value="Pentatricopeptide repeat-containing protein"/>
    <property type="match status" value="1"/>
</dbReference>
<comment type="caution">
    <text evidence="6">The sequence shown here is derived from an EMBL/GenBank/DDBJ whole genome shotgun (WGS) entry which is preliminary data.</text>
</comment>
<dbReference type="Proteomes" id="UP000325081">
    <property type="component" value="Unassembled WGS sequence"/>
</dbReference>
<comment type="similarity">
    <text evidence="1">Belongs to the PPR family. PCMP-H subfamily.</text>
</comment>
<dbReference type="PROSITE" id="PS51375">
    <property type="entry name" value="PPR"/>
    <property type="match status" value="3"/>
</dbReference>
<dbReference type="Pfam" id="PF01535">
    <property type="entry name" value="PPR"/>
    <property type="match status" value="1"/>
</dbReference>
<dbReference type="Pfam" id="PF00657">
    <property type="entry name" value="Lipase_GDSL"/>
    <property type="match status" value="1"/>
</dbReference>
<reference evidence="7" key="1">
    <citation type="journal article" date="2019" name="Curr. Biol.">
        <title>Genome Sequence of Striga asiatica Provides Insight into the Evolution of Plant Parasitism.</title>
        <authorList>
            <person name="Yoshida S."/>
            <person name="Kim S."/>
            <person name="Wafula E.K."/>
            <person name="Tanskanen J."/>
            <person name="Kim Y.M."/>
            <person name="Honaas L."/>
            <person name="Yang Z."/>
            <person name="Spallek T."/>
            <person name="Conn C.E."/>
            <person name="Ichihashi Y."/>
            <person name="Cheong K."/>
            <person name="Cui S."/>
            <person name="Der J.P."/>
            <person name="Gundlach H."/>
            <person name="Jiao Y."/>
            <person name="Hori C."/>
            <person name="Ishida J.K."/>
            <person name="Kasahara H."/>
            <person name="Kiba T."/>
            <person name="Kim M.S."/>
            <person name="Koo N."/>
            <person name="Laohavisit A."/>
            <person name="Lee Y.H."/>
            <person name="Lumba S."/>
            <person name="McCourt P."/>
            <person name="Mortimer J.C."/>
            <person name="Mutuku J.M."/>
            <person name="Nomura T."/>
            <person name="Sasaki-Sekimoto Y."/>
            <person name="Seto Y."/>
            <person name="Wang Y."/>
            <person name="Wakatake T."/>
            <person name="Sakakibara H."/>
            <person name="Demura T."/>
            <person name="Yamaguchi S."/>
            <person name="Yoneyama K."/>
            <person name="Manabe R.I."/>
            <person name="Nelson D.C."/>
            <person name="Schulman A.H."/>
            <person name="Timko M.P."/>
            <person name="dePamphilis C.W."/>
            <person name="Choi D."/>
            <person name="Shirasu K."/>
        </authorList>
    </citation>
    <scope>NUCLEOTIDE SEQUENCE [LARGE SCALE GENOMIC DNA]</scope>
    <source>
        <strain evidence="7">cv. UVA1</strain>
    </source>
</reference>
<organism evidence="6 7">
    <name type="scientific">Striga asiatica</name>
    <name type="common">Asiatic witchweed</name>
    <name type="synonym">Buchnera asiatica</name>
    <dbReference type="NCBI Taxonomy" id="4170"/>
    <lineage>
        <taxon>Eukaryota</taxon>
        <taxon>Viridiplantae</taxon>
        <taxon>Streptophyta</taxon>
        <taxon>Embryophyta</taxon>
        <taxon>Tracheophyta</taxon>
        <taxon>Spermatophyta</taxon>
        <taxon>Magnoliopsida</taxon>
        <taxon>eudicotyledons</taxon>
        <taxon>Gunneridae</taxon>
        <taxon>Pentapetalae</taxon>
        <taxon>asterids</taxon>
        <taxon>lamiids</taxon>
        <taxon>Lamiales</taxon>
        <taxon>Orobanchaceae</taxon>
        <taxon>Buchnereae</taxon>
        <taxon>Striga</taxon>
    </lineage>
</organism>
<dbReference type="GO" id="GO:0003723">
    <property type="term" value="F:RNA binding"/>
    <property type="evidence" value="ECO:0007669"/>
    <property type="project" value="InterPro"/>
</dbReference>
<name>A0A5A7R6R7_STRAF</name>
<dbReference type="CDD" id="cd01837">
    <property type="entry name" value="SGNH_plant_lipase_like"/>
    <property type="match status" value="1"/>
</dbReference>
<comment type="similarity">
    <text evidence="2">Belongs to the 'GDSL' lipolytic enzyme family.</text>
</comment>
<dbReference type="Pfam" id="PF12854">
    <property type="entry name" value="PPR_1"/>
    <property type="match status" value="1"/>
</dbReference>
<dbReference type="Pfam" id="PF13041">
    <property type="entry name" value="PPR_2"/>
    <property type="match status" value="2"/>
</dbReference>